<comment type="catalytic activity">
    <reaction evidence="1">
        <text>ATP + protein L-histidine = ADP + protein N-phospho-L-histidine.</text>
        <dbReference type="EC" id="2.7.13.3"/>
    </reaction>
</comment>
<evidence type="ECO:0000256" key="6">
    <source>
        <dbReference type="ARBA" id="ARBA00022606"/>
    </source>
</evidence>
<evidence type="ECO:0000256" key="10">
    <source>
        <dbReference type="ARBA" id="ARBA00023170"/>
    </source>
</evidence>
<dbReference type="Proteomes" id="UP001596003">
    <property type="component" value="Unassembled WGS sequence"/>
</dbReference>
<keyword evidence="14" id="KW-1185">Reference proteome</keyword>
<reference evidence="14" key="1">
    <citation type="journal article" date="2019" name="Int. J. Syst. Evol. Microbiol.">
        <title>The Global Catalogue of Microorganisms (GCM) 10K type strain sequencing project: providing services to taxonomists for standard genome sequencing and annotation.</title>
        <authorList>
            <consortium name="The Broad Institute Genomics Platform"/>
            <consortium name="The Broad Institute Genome Sequencing Center for Infectious Disease"/>
            <person name="Wu L."/>
            <person name="Ma J."/>
        </authorList>
    </citation>
    <scope>NUCLEOTIDE SEQUENCE [LARGE SCALE GENOMIC DNA]</scope>
    <source>
        <strain evidence="14">NBRC 103627</strain>
    </source>
</reference>
<dbReference type="InterPro" id="IPR052162">
    <property type="entry name" value="Sensor_kinase/Photoreceptor"/>
</dbReference>
<dbReference type="InterPro" id="IPR029016">
    <property type="entry name" value="GAF-like_dom_sf"/>
</dbReference>
<dbReference type="InterPro" id="IPR016132">
    <property type="entry name" value="Phyto_chromo_attachment"/>
</dbReference>
<evidence type="ECO:0000256" key="1">
    <source>
        <dbReference type="ARBA" id="ARBA00000085"/>
    </source>
</evidence>
<comment type="similarity">
    <text evidence="2">In the N-terminal section; belongs to the phytochrome family.</text>
</comment>
<keyword evidence="8" id="KW-0418">Kinase</keyword>
<keyword evidence="9" id="KW-0157">Chromophore</keyword>
<dbReference type="SUPFAM" id="SSF55781">
    <property type="entry name" value="GAF domain-like"/>
    <property type="match status" value="2"/>
</dbReference>
<accession>A0ABV8ZJ91</accession>
<evidence type="ECO:0000259" key="11">
    <source>
        <dbReference type="PROSITE" id="PS50046"/>
    </source>
</evidence>
<sequence length="758" mass="86444">MKIKDIVNRDIVTLTNCEHEPIHIPGQIQPHGFLLGITLQWKIDFCSENVAAYFGISHNQMLGKDFAAVFGVTAENEILAYTNGDEFKDAFPLEIELLGSLFQINIHKSEGIYILEAELLFADQEKLADAYKQTIQFVSQMNKTTSLKDLCALVAQGTREITGYDRVMIYRFDEQYNGEVFAEDCREDLEPFLGLHYPHTDIPAQARELYIKNLLRLIVDIDYEPVPIYTVDDKEGKNLDLSLSILRSTSPIHVEYLKNIGVGATLTISLIHHGKLWGLIACHHYSKKNISPEIRLAAKLQGQFITSQIDIRQSNDEYLSAQKTNLALEQLTSLELPVLKESLEKIVSAPQLLEIANASGVSIITRDKIYKNGLTPSDEQIIDLLRHLKSKKNTDFFSTNKISDHFPEFDENSNFAGIIYHSLGNNGHVIWFRPETISEIKWGGDPEKRIVKDSKGLHPGNSYNIYKQIVKNQSSNWKLYEINAASQYTHTLYNHLILIMLSEEEEKYRSQSEILKETNSELENINWISTHDLQEPLRKIQLITSKMLSELDVISTESISNSLQRVSKSANRMSGLLEDILKYTRIKNTREKLEEVDLNKILKSTIKEMHETIAESNAIIEHENLPEVHAISFLMRQLFNNILQNSIKYASSERQPKIVITASQEPVLIHDKYKVYCHWVRFSDNGIGFEQQYAESIFKVFTRLHTQEHYTGSGIGLALCKKIMQTVGGDIQAEGKPNQGTDIIIYFPCDPEDTLLPL</sequence>
<dbReference type="PROSITE" id="PS50109">
    <property type="entry name" value="HIS_KIN"/>
    <property type="match status" value="1"/>
</dbReference>
<dbReference type="Pfam" id="PF02518">
    <property type="entry name" value="HATPase_c"/>
    <property type="match status" value="1"/>
</dbReference>
<keyword evidence="13" id="KW-0067">ATP-binding</keyword>
<dbReference type="InterPro" id="IPR013515">
    <property type="entry name" value="Phytochrome_cen-reg"/>
</dbReference>
<dbReference type="InterPro" id="IPR003594">
    <property type="entry name" value="HATPase_dom"/>
</dbReference>
<dbReference type="PRINTS" id="PR01033">
    <property type="entry name" value="PHYTOCHROME"/>
</dbReference>
<dbReference type="Pfam" id="PF08446">
    <property type="entry name" value="PAS_2"/>
    <property type="match status" value="1"/>
</dbReference>
<dbReference type="InterPro" id="IPR005467">
    <property type="entry name" value="His_kinase_dom"/>
</dbReference>
<dbReference type="Gene3D" id="1.10.287.130">
    <property type="match status" value="1"/>
</dbReference>
<dbReference type="InterPro" id="IPR001294">
    <property type="entry name" value="Phytochrome"/>
</dbReference>
<dbReference type="InterPro" id="IPR013654">
    <property type="entry name" value="PAS_2"/>
</dbReference>
<dbReference type="SMART" id="SM00387">
    <property type="entry name" value="HATPase_c"/>
    <property type="match status" value="1"/>
</dbReference>
<keyword evidence="6" id="KW-0716">Sensory transduction</keyword>
<feature type="domain" description="Phytochrome chromophore attachment site" evidence="11">
    <location>
        <begin position="146"/>
        <end position="303"/>
    </location>
</feature>
<name>A0ABV8ZJ91_9FLAO</name>
<organism evidence="13 14">
    <name type="scientific">Flavobacterium chungangensis</name>
    <dbReference type="NCBI Taxonomy" id="2708132"/>
    <lineage>
        <taxon>Bacteria</taxon>
        <taxon>Pseudomonadati</taxon>
        <taxon>Bacteroidota</taxon>
        <taxon>Flavobacteriia</taxon>
        <taxon>Flavobacteriales</taxon>
        <taxon>Flavobacteriaceae</taxon>
        <taxon>Flavobacterium</taxon>
    </lineage>
</organism>
<dbReference type="Gene3D" id="3.30.565.10">
    <property type="entry name" value="Histidine kinase-like ATPase, C-terminal domain"/>
    <property type="match status" value="1"/>
</dbReference>
<keyword evidence="7" id="KW-0808">Transferase</keyword>
<feature type="domain" description="Histidine kinase" evidence="12">
    <location>
        <begin position="528"/>
        <end position="751"/>
    </location>
</feature>
<dbReference type="PANTHER" id="PTHR43304:SF1">
    <property type="entry name" value="PAC DOMAIN-CONTAINING PROTEIN"/>
    <property type="match status" value="1"/>
</dbReference>
<keyword evidence="10" id="KW-0675">Receptor</keyword>
<dbReference type="EC" id="2.7.13.3" evidence="3"/>
<dbReference type="InterPro" id="IPR035965">
    <property type="entry name" value="PAS-like_dom_sf"/>
</dbReference>
<evidence type="ECO:0000259" key="12">
    <source>
        <dbReference type="PROSITE" id="PS50109"/>
    </source>
</evidence>
<evidence type="ECO:0000256" key="5">
    <source>
        <dbReference type="ARBA" id="ARBA00022553"/>
    </source>
</evidence>
<keyword evidence="13" id="KW-0547">Nucleotide-binding</keyword>
<evidence type="ECO:0000256" key="4">
    <source>
        <dbReference type="ARBA" id="ARBA00022543"/>
    </source>
</evidence>
<dbReference type="Gene3D" id="3.30.450.270">
    <property type="match status" value="1"/>
</dbReference>
<dbReference type="SUPFAM" id="SSF47384">
    <property type="entry name" value="Homodimeric domain of signal transducing histidine kinase"/>
    <property type="match status" value="1"/>
</dbReference>
<proteinExistence type="inferred from homology"/>
<dbReference type="Pfam" id="PF00360">
    <property type="entry name" value="PHY"/>
    <property type="match status" value="1"/>
</dbReference>
<dbReference type="SUPFAM" id="SSF55874">
    <property type="entry name" value="ATPase domain of HSP90 chaperone/DNA topoisomerase II/histidine kinase"/>
    <property type="match status" value="1"/>
</dbReference>
<dbReference type="SUPFAM" id="SSF55785">
    <property type="entry name" value="PYP-like sensor domain (PAS domain)"/>
    <property type="match status" value="1"/>
</dbReference>
<evidence type="ECO:0000256" key="2">
    <source>
        <dbReference type="ARBA" id="ARBA00006402"/>
    </source>
</evidence>
<dbReference type="GO" id="GO:0005524">
    <property type="term" value="F:ATP binding"/>
    <property type="evidence" value="ECO:0007669"/>
    <property type="project" value="UniProtKB-KW"/>
</dbReference>
<dbReference type="Gene3D" id="3.30.450.20">
    <property type="entry name" value="PAS domain"/>
    <property type="match status" value="1"/>
</dbReference>
<gene>
    <name evidence="13" type="ORF">ACFO3N_19165</name>
</gene>
<dbReference type="InterPro" id="IPR043150">
    <property type="entry name" value="Phytochrome_PHY_sf"/>
</dbReference>
<keyword evidence="5" id="KW-0597">Phosphoprotein</keyword>
<evidence type="ECO:0000256" key="9">
    <source>
        <dbReference type="ARBA" id="ARBA00022991"/>
    </source>
</evidence>
<evidence type="ECO:0000313" key="14">
    <source>
        <dbReference type="Proteomes" id="UP001596003"/>
    </source>
</evidence>
<dbReference type="Pfam" id="PF01590">
    <property type="entry name" value="GAF"/>
    <property type="match status" value="1"/>
</dbReference>
<dbReference type="CDD" id="cd00082">
    <property type="entry name" value="HisKA"/>
    <property type="match status" value="1"/>
</dbReference>
<dbReference type="PROSITE" id="PS50046">
    <property type="entry name" value="PHYTOCHROME_2"/>
    <property type="match status" value="1"/>
</dbReference>
<protein>
    <recommendedName>
        <fullName evidence="3">histidine kinase</fullName>
        <ecNumber evidence="3">2.7.13.3</ecNumber>
    </recommendedName>
</protein>
<dbReference type="InterPro" id="IPR003018">
    <property type="entry name" value="GAF"/>
</dbReference>
<keyword evidence="4" id="KW-0600">Photoreceptor protein</keyword>
<evidence type="ECO:0000256" key="3">
    <source>
        <dbReference type="ARBA" id="ARBA00012438"/>
    </source>
</evidence>
<evidence type="ECO:0000256" key="7">
    <source>
        <dbReference type="ARBA" id="ARBA00022679"/>
    </source>
</evidence>
<evidence type="ECO:0000313" key="13">
    <source>
        <dbReference type="EMBL" id="MFC4479205.1"/>
    </source>
</evidence>
<comment type="caution">
    <text evidence="13">The sequence shown here is derived from an EMBL/GenBank/DDBJ whole genome shotgun (WGS) entry which is preliminary data.</text>
</comment>
<dbReference type="EMBL" id="JBHSFY010000013">
    <property type="protein sequence ID" value="MFC4479205.1"/>
    <property type="molecule type" value="Genomic_DNA"/>
</dbReference>
<dbReference type="InterPro" id="IPR003661">
    <property type="entry name" value="HisK_dim/P_dom"/>
</dbReference>
<dbReference type="InterPro" id="IPR036890">
    <property type="entry name" value="HATPase_C_sf"/>
</dbReference>
<dbReference type="InterPro" id="IPR036097">
    <property type="entry name" value="HisK_dim/P_sf"/>
</dbReference>
<dbReference type="Gene3D" id="3.30.450.40">
    <property type="match status" value="1"/>
</dbReference>
<dbReference type="PANTHER" id="PTHR43304">
    <property type="entry name" value="PHYTOCHROME-LIKE PROTEIN CPH1"/>
    <property type="match status" value="1"/>
</dbReference>
<evidence type="ECO:0000256" key="8">
    <source>
        <dbReference type="ARBA" id="ARBA00022777"/>
    </source>
</evidence>
<dbReference type="RefSeq" id="WP_379800458.1">
    <property type="nucleotide sequence ID" value="NZ_JBHSFY010000013.1"/>
</dbReference>